<comment type="caution">
    <text evidence="2">The sequence shown here is derived from an EMBL/GenBank/DDBJ whole genome shotgun (WGS) entry which is preliminary data.</text>
</comment>
<keyword evidence="1" id="KW-1133">Transmembrane helix</keyword>
<dbReference type="AlphaFoldDB" id="A0A8S1L8J2"/>
<dbReference type="SMART" id="SM00367">
    <property type="entry name" value="LRR_CC"/>
    <property type="match status" value="2"/>
</dbReference>
<evidence type="ECO:0000313" key="3">
    <source>
        <dbReference type="Proteomes" id="UP000692954"/>
    </source>
</evidence>
<feature type="transmembrane region" description="Helical" evidence="1">
    <location>
        <begin position="476"/>
        <end position="495"/>
    </location>
</feature>
<keyword evidence="1" id="KW-0472">Membrane</keyword>
<dbReference type="OrthoDB" id="550575at2759"/>
<evidence type="ECO:0008006" key="4">
    <source>
        <dbReference type="Google" id="ProtNLM"/>
    </source>
</evidence>
<dbReference type="Proteomes" id="UP000692954">
    <property type="component" value="Unassembled WGS sequence"/>
</dbReference>
<keyword evidence="3" id="KW-1185">Reference proteome</keyword>
<reference evidence="2" key="1">
    <citation type="submission" date="2021-01" db="EMBL/GenBank/DDBJ databases">
        <authorList>
            <consortium name="Genoscope - CEA"/>
            <person name="William W."/>
        </authorList>
    </citation>
    <scope>NUCLEOTIDE SEQUENCE</scope>
</reference>
<sequence>MQIIFFCISLYLQSKHVKHLDQLSFQGSIIDVQESIFKKYGYALLGSSKTKLNQLDLSYCLVNDKLVQSMIEAGKLLKRLRALSLSGCRYLTDKSIYLLCDVNYSLTYQLKSLDIFNLPQITQSSLEYLTNKSMKNLSDLNLAHSTQIQSEHLKKAFDTEKFNQLKYLGISSTSESGGQTDIFKFNIPELRTYYIRNHFSEIQLIEILYIYQKYLKDINNCFERFLQNLILIKIVSTDQIILEPETYDLFRKCIGCQRLLQNNQPLQLDNQNKYEYQITSQLINFMKCYSNNNSIQLLIIMKQNSLINIKIFRAQVENLFQYKSVLKNVKHLHLNVQFIQNSFQILQLIQILEEQFQKIYIKLYNICNIFLNFYEIINVNETTHIIQELQHQLSLWMQLEQIKSFKLTIRAHYIQTLNLFLKLFLYYQIKIKTLQNQCLCNFYNLKSYKINNFIYSTIVYQIHHFCRIFNLDFKRYQLSSNLLVCLLVFSIWIILNHFESVQMIVNLNLQMRIYSRHKMYLKGQEIRNYRVQNYHQMILQHMINQSFQVFLNIVSDIDSQRILLQVFKDIQVKRVCQRYFRP</sequence>
<gene>
    <name evidence="2" type="ORF">PSON_ATCC_30995.1.T0150156</name>
</gene>
<accession>A0A8S1L8J2</accession>
<organism evidence="2 3">
    <name type="scientific">Paramecium sonneborni</name>
    <dbReference type="NCBI Taxonomy" id="65129"/>
    <lineage>
        <taxon>Eukaryota</taxon>
        <taxon>Sar</taxon>
        <taxon>Alveolata</taxon>
        <taxon>Ciliophora</taxon>
        <taxon>Intramacronucleata</taxon>
        <taxon>Oligohymenophorea</taxon>
        <taxon>Peniculida</taxon>
        <taxon>Parameciidae</taxon>
        <taxon>Paramecium</taxon>
    </lineage>
</organism>
<protein>
    <recommendedName>
        <fullName evidence="4">Transmembrane protein</fullName>
    </recommendedName>
</protein>
<dbReference type="EMBL" id="CAJJDN010000015">
    <property type="protein sequence ID" value="CAD8061146.1"/>
    <property type="molecule type" value="Genomic_DNA"/>
</dbReference>
<name>A0A8S1L8J2_9CILI</name>
<evidence type="ECO:0000313" key="2">
    <source>
        <dbReference type="EMBL" id="CAD8061146.1"/>
    </source>
</evidence>
<keyword evidence="1" id="KW-0812">Transmembrane</keyword>
<evidence type="ECO:0000256" key="1">
    <source>
        <dbReference type="SAM" id="Phobius"/>
    </source>
</evidence>
<dbReference type="InterPro" id="IPR006553">
    <property type="entry name" value="Leu-rich_rpt_Cys-con_subtyp"/>
</dbReference>
<proteinExistence type="predicted"/>